<dbReference type="EMBL" id="MK033574">
    <property type="protein sequence ID" value="QBH67056.1"/>
    <property type="molecule type" value="Genomic_DNA"/>
</dbReference>
<dbReference type="RefSeq" id="NP_663217.1">
    <property type="nucleotide sequence ID" value="NC_004062.1"/>
</dbReference>
<reference evidence="8" key="1">
    <citation type="journal article" date="2000" name="Virus Genes">
        <title>Comparative analysis of the granulin regions of the Phthorimaea operculella and Spodoptera littoralis granuloviruses.</title>
        <authorList>
            <person name="Taha A."/>
            <person name="Nour-El-Din A."/>
            <person name="Croizier L."/>
            <person name="Ferber M.L."/>
            <person name="Croizier G."/>
        </authorList>
    </citation>
    <scope>NUCLEOTIDE SEQUENCE [LARGE SCALE GENOMIC DNA]</scope>
</reference>
<dbReference type="EMBL" id="MK033565">
    <property type="protein sequence ID" value="QBH65887.1"/>
    <property type="molecule type" value="Genomic_DNA"/>
</dbReference>
<evidence type="ECO:0000313" key="4">
    <source>
        <dbReference type="EMBL" id="QBH66667.1"/>
    </source>
</evidence>
<dbReference type="EMBL" id="MK033575">
    <property type="protein sequence ID" value="QBH67186.1"/>
    <property type="molecule type" value="Genomic_DNA"/>
</dbReference>
<dbReference type="EMBL" id="MK033572">
    <property type="protein sequence ID" value="QBH66797.1"/>
    <property type="molecule type" value="Genomic_DNA"/>
</dbReference>
<reference evidence="2" key="2">
    <citation type="submission" date="2002-04" db="EMBL/GenBank/DDBJ databases">
        <title>The complete sequence of the potato tuber moth, Phthorimaea operculella, granulovirus.</title>
        <authorList>
            <person name="Croizier L."/>
            <person name="Taha A."/>
            <person name="Croizier G."/>
            <person name="Lopez Ferber M."/>
        </authorList>
    </citation>
    <scope>NUCLEOTIDE SEQUENCE</scope>
</reference>
<evidence type="ECO:0000313" key="5">
    <source>
        <dbReference type="EMBL" id="QBH66797.1"/>
    </source>
</evidence>
<reference evidence="3" key="3">
    <citation type="journal article" date="2019" name="J. Gen. Virol.">
        <title>Elucidating the genetic diversity of Phthorimaea operculella granulovirus (PhopGV).</title>
        <authorList>
            <person name="Larem A."/>
            <person name="Ben-Tiba S."/>
            <person name="Wennmann J.T."/>
            <person name="Gueli Alletti G."/>
            <person name="Jehle J.A."/>
        </authorList>
    </citation>
    <scope>NUCLEOTIDE SEQUENCE</scope>
    <source>
        <strain evidence="3">PhopGV-CR3.1</strain>
        <strain evidence="4">PhopGV-LS1.1</strain>
        <strain evidence="5">PhopGV-LS1.2</strain>
        <strain evidence="6">PhopGV-LS3.1</strain>
        <strain evidence="7">PhopGV-R</strain>
    </source>
</reference>
<name>Q8JS07_9BBAC</name>
<evidence type="ECO:0000313" key="3">
    <source>
        <dbReference type="EMBL" id="QBH65887.1"/>
    </source>
</evidence>
<dbReference type="EMBL" id="AF499596">
    <property type="protein sequence ID" value="AAM70250.1"/>
    <property type="molecule type" value="Genomic_DNA"/>
</dbReference>
<dbReference type="Proteomes" id="UP000202706">
    <property type="component" value="Segment"/>
</dbReference>
<sequence length="231" mass="27093">MDTKNEESRVYTINIEHVINRDTILDLFENPNFLQMLQNKTLTVSLNAQVDSVKKVLPKKKKAPVPYIINSFIFYTSFLSKADIKLKKFNKAWKMMGGGEEKSHEFRQLIESLEAFHKRLIVQESNGDMNKKATSELRKSVIHYAQNLLAASYKGEKITAPEGDETSKFYLACKQLYDAREQFQDKCEKFKQFLQQNKFFKEDEDDEERAAKRRKSVEKRRTENMVSDIIE</sequence>
<evidence type="ECO:0000313" key="6">
    <source>
        <dbReference type="EMBL" id="QBH67056.1"/>
    </source>
</evidence>
<evidence type="ECO:0000313" key="2">
    <source>
        <dbReference type="EMBL" id="AAM70250.1"/>
    </source>
</evidence>
<dbReference type="GeneID" id="949355"/>
<keyword evidence="8" id="KW-1185">Reference proteome</keyword>
<organism evidence="2 8">
    <name type="scientific">Phthorimaea operculella granulovirus</name>
    <dbReference type="NCBI Taxonomy" id="192584"/>
    <lineage>
        <taxon>Viruses</taxon>
        <taxon>Viruses incertae sedis</taxon>
        <taxon>Naldaviricetes</taxon>
        <taxon>Lefavirales</taxon>
        <taxon>Baculoviridae</taxon>
        <taxon>Betabaculovirus</taxon>
        <taxon>Betabaculovirus phoperculellae</taxon>
    </lineage>
</organism>
<gene>
    <name evidence="2" type="primary">PhopGV052</name>
    <name evidence="3" type="synonym">39K</name>
    <name evidence="3" type="ORF">PhopGVgp052</name>
</gene>
<evidence type="ECO:0000313" key="8">
    <source>
        <dbReference type="Proteomes" id="UP000202706"/>
    </source>
</evidence>
<feature type="region of interest" description="Disordered" evidence="1">
    <location>
        <begin position="202"/>
        <end position="231"/>
    </location>
</feature>
<evidence type="ECO:0000313" key="7">
    <source>
        <dbReference type="EMBL" id="QBH67186.1"/>
    </source>
</evidence>
<dbReference type="OrthoDB" id="15150at10239"/>
<protein>
    <submittedName>
        <fullName evidence="2">PP31</fullName>
    </submittedName>
</protein>
<accession>Q8JS07</accession>
<proteinExistence type="predicted"/>
<dbReference type="EMBL" id="MK033571">
    <property type="protein sequence ID" value="QBH66667.1"/>
    <property type="molecule type" value="Genomic_DNA"/>
</dbReference>
<dbReference type="KEGG" id="vg:949355"/>
<evidence type="ECO:0000256" key="1">
    <source>
        <dbReference type="SAM" id="MobiDB-lite"/>
    </source>
</evidence>